<dbReference type="SUPFAM" id="SSF81296">
    <property type="entry name" value="E set domains"/>
    <property type="match status" value="1"/>
</dbReference>
<accession>A0A8D0KQE6</accession>
<dbReference type="SMART" id="SM00429">
    <property type="entry name" value="IPT"/>
    <property type="match status" value="1"/>
</dbReference>
<evidence type="ECO:0000256" key="4">
    <source>
        <dbReference type="ARBA" id="ARBA00022729"/>
    </source>
</evidence>
<feature type="signal peptide" evidence="12">
    <location>
        <begin position="1"/>
        <end position="29"/>
    </location>
</feature>
<evidence type="ECO:0000313" key="14">
    <source>
        <dbReference type="Ensembl" id="ENSSOCP00000001070.1"/>
    </source>
</evidence>
<reference evidence="14" key="1">
    <citation type="submission" date="2025-08" db="UniProtKB">
        <authorList>
            <consortium name="Ensembl"/>
        </authorList>
    </citation>
    <scope>IDENTIFICATION</scope>
</reference>
<keyword evidence="8" id="KW-1015">Disulfide bond</keyword>
<evidence type="ECO:0000256" key="8">
    <source>
        <dbReference type="ARBA" id="ARBA00023157"/>
    </source>
</evidence>
<comment type="subcellular location">
    <subcellularLocation>
        <location evidence="1">Membrane</location>
        <topology evidence="1">Single-pass membrane protein</topology>
    </subcellularLocation>
</comment>
<dbReference type="InterPro" id="IPR001627">
    <property type="entry name" value="Semap_dom"/>
</dbReference>
<dbReference type="Gene3D" id="2.130.10.10">
    <property type="entry name" value="YVTN repeat-like/Quinoprotein amine dehydrogenase"/>
    <property type="match status" value="1"/>
</dbReference>
<evidence type="ECO:0000256" key="10">
    <source>
        <dbReference type="PROSITE-ProRule" id="PRU00352"/>
    </source>
</evidence>
<dbReference type="InterPro" id="IPR031148">
    <property type="entry name" value="Plexin"/>
</dbReference>
<dbReference type="SMART" id="SM00423">
    <property type="entry name" value="PSI"/>
    <property type="match status" value="1"/>
</dbReference>
<dbReference type="InterPro" id="IPR016201">
    <property type="entry name" value="PSI"/>
</dbReference>
<evidence type="ECO:0000256" key="9">
    <source>
        <dbReference type="ARBA" id="ARBA00023180"/>
    </source>
</evidence>
<dbReference type="GO" id="GO:0005886">
    <property type="term" value="C:plasma membrane"/>
    <property type="evidence" value="ECO:0007669"/>
    <property type="project" value="TreeGrafter"/>
</dbReference>
<evidence type="ECO:0000256" key="5">
    <source>
        <dbReference type="ARBA" id="ARBA00022737"/>
    </source>
</evidence>
<keyword evidence="4 12" id="KW-0732">Signal</keyword>
<dbReference type="FunFam" id="2.60.40.10:FF:000679">
    <property type="entry name" value="Macrophage stimulating 1 receptor"/>
    <property type="match status" value="1"/>
</dbReference>
<dbReference type="InterPro" id="IPR002165">
    <property type="entry name" value="Plexin_repeat"/>
</dbReference>
<keyword evidence="5" id="KW-0677">Repeat</keyword>
<keyword evidence="6" id="KW-1133">Transmembrane helix</keyword>
<dbReference type="InterPro" id="IPR013783">
    <property type="entry name" value="Ig-like_fold"/>
</dbReference>
<comment type="caution">
    <text evidence="10">Lacks conserved residue(s) required for the propagation of feature annotation.</text>
</comment>
<dbReference type="InterPro" id="IPR036352">
    <property type="entry name" value="Semap_dom_sf"/>
</dbReference>
<keyword evidence="3" id="KW-0812">Transmembrane</keyword>
<keyword evidence="9" id="KW-0325">Glycoprotein</keyword>
<dbReference type="PANTHER" id="PTHR22625:SF61">
    <property type="entry name" value="HEPATOCYTE GROWTH FACTOR RECEPTOR"/>
    <property type="match status" value="1"/>
</dbReference>
<evidence type="ECO:0000256" key="11">
    <source>
        <dbReference type="SAM" id="MobiDB-lite"/>
    </source>
</evidence>
<dbReference type="Gene3D" id="3.30.1680.10">
    <property type="entry name" value="ligand-binding face of the semaphorins, domain 2"/>
    <property type="match status" value="1"/>
</dbReference>
<dbReference type="Pfam" id="PF01437">
    <property type="entry name" value="PSI"/>
    <property type="match status" value="1"/>
</dbReference>
<comment type="similarity">
    <text evidence="2">Belongs to the plexin family.</text>
</comment>
<dbReference type="GO" id="GO:0017154">
    <property type="term" value="F:semaphorin receptor activity"/>
    <property type="evidence" value="ECO:0007669"/>
    <property type="project" value="InterPro"/>
</dbReference>
<keyword evidence="7" id="KW-0472">Membrane</keyword>
<dbReference type="Proteomes" id="UP000694551">
    <property type="component" value="Unplaced"/>
</dbReference>
<proteinExistence type="inferred from homology"/>
<dbReference type="InterPro" id="IPR015943">
    <property type="entry name" value="WD40/YVTN_repeat-like_dom_sf"/>
</dbReference>
<sequence length="1100" mass="118073">GQDSSPLPMGLSCRVGLLLVLALVPLGTGTWQCPRIPYSSTRNFSVPYTLPGLDAGSPVQNVAVFADSAGPAAVFVAIRNRILLASPELRLLSVLVTGPVGSAECEICRLCPATTDGAEDTDNVLLLLDPLEPWLYSCGTARHGLCYQHQLEVRDGQVAITTTHCLYSTTGNSPASCPDCVASPLGTSATVVATSYASLFYLGSTINSSVAARYSPQSVSIRRLKGTLDGFSDDFQWLTVLPQHRDNYTIHYVHSFTDGDHVYFLTVQPERPGSAAYHTRLARLSTHERDLRRYRELVLDCRFESKRRRRRRSGEEDAEWDVAYNVLQAAHAARPGARLARDLGINDTDMVLFGAFAESRPESRVPRENSAVCAFPLRLLNQAMEEGMEKCCGTGHQPLLRGLSFFQPVQCPPHARPQVNLSAPVANTSCWDQPTLVPAASHKVDLFNGQLAGVLLTSIFVTALGDVTVAHMGTAEGRVFQMVLQRSSSYLLTLANFSLGEPGPVRGAMGLQSHSLAPLTSALCPQVWRLNVTGPGCRHFSTCQRCLRAERFMGCGWCGDGCTRRHECAGPWVQDSCPPVLTDFHPRSAPLRGRTRVTLCGMTFRSHLDPDPSRSPPGTYRVTVGQRGCAVLPEESRSHRPLPTSRRKDFVDVLVCELEPGSPMAAGGPADVVLTVEEPTRPSGFHVHGSATLGGFVFVVWARSGGHPWWGLSDGRACGQQLAGDGQRLRVPAGRAAQVRPCPAPAGHTWVALWIDGEEFLAPLPFQYRPDPFILAVTPNRGASTWGSRVSQGRGSYRWDPRAQVTVSGQQLGLDTVASCMNVTMTVGGRDCHPNVLKNEVTCRLPWDLRLPPAGAPVEVGTPPGGQPPPVSPTPSPLSPRFPRSAWMMTARRWAGCCPPPPRWTWPPAWPWAPASPSWSAASWRPCCSAGAGGRGGVSAALTGCPTVPQPPATPPHPLPIPLLPAGTENLELLVQPGRSDPPATTQRPGVDYREVLGKWVSPAGGGMLGACPALTVPLLVPAVLPTAGSPGPARPRAHFAGAGAGVVGGGSPMPLLRATSCCLEDLRPELLEEVKDILIPEERLVTHRHQVIGKGDATP</sequence>
<dbReference type="PANTHER" id="PTHR22625">
    <property type="entry name" value="PLEXIN"/>
    <property type="match status" value="1"/>
</dbReference>
<name>A0A8D0KQE6_STROC</name>
<protein>
    <recommendedName>
        <fullName evidence="13">Sema domain-containing protein</fullName>
    </recommendedName>
</protein>
<organism evidence="14 15">
    <name type="scientific">Strix occidentalis caurina</name>
    <name type="common">northern spotted owl</name>
    <dbReference type="NCBI Taxonomy" id="311401"/>
    <lineage>
        <taxon>Eukaryota</taxon>
        <taxon>Metazoa</taxon>
        <taxon>Chordata</taxon>
        <taxon>Craniata</taxon>
        <taxon>Vertebrata</taxon>
        <taxon>Euteleostomi</taxon>
        <taxon>Archelosauria</taxon>
        <taxon>Archosauria</taxon>
        <taxon>Dinosauria</taxon>
        <taxon>Saurischia</taxon>
        <taxon>Theropoda</taxon>
        <taxon>Coelurosauria</taxon>
        <taxon>Aves</taxon>
        <taxon>Neognathae</taxon>
        <taxon>Neoaves</taxon>
        <taxon>Telluraves</taxon>
        <taxon>Strigiformes</taxon>
        <taxon>Strigidae</taxon>
        <taxon>Strix</taxon>
    </lineage>
</organism>
<feature type="region of interest" description="Disordered" evidence="11">
    <location>
        <begin position="855"/>
        <end position="879"/>
    </location>
</feature>
<dbReference type="SMART" id="SM00630">
    <property type="entry name" value="Sema"/>
    <property type="match status" value="1"/>
</dbReference>
<dbReference type="SUPFAM" id="SSF101912">
    <property type="entry name" value="Sema domain"/>
    <property type="match status" value="1"/>
</dbReference>
<evidence type="ECO:0000256" key="6">
    <source>
        <dbReference type="ARBA" id="ARBA00022989"/>
    </source>
</evidence>
<dbReference type="FunFam" id="3.30.1680.10:FF:000006">
    <property type="entry name" value="Macrophage-stimulating 1 receptor b"/>
    <property type="match status" value="1"/>
</dbReference>
<dbReference type="PROSITE" id="PS51004">
    <property type="entry name" value="SEMA"/>
    <property type="match status" value="1"/>
</dbReference>
<reference evidence="14" key="2">
    <citation type="submission" date="2025-09" db="UniProtKB">
        <authorList>
            <consortium name="Ensembl"/>
        </authorList>
    </citation>
    <scope>IDENTIFICATION</scope>
</reference>
<evidence type="ECO:0000313" key="15">
    <source>
        <dbReference type="Proteomes" id="UP000694551"/>
    </source>
</evidence>
<dbReference type="InterPro" id="IPR014756">
    <property type="entry name" value="Ig_E-set"/>
</dbReference>
<evidence type="ECO:0000256" key="7">
    <source>
        <dbReference type="ARBA" id="ARBA00023136"/>
    </source>
</evidence>
<feature type="chain" id="PRO_5034110439" description="Sema domain-containing protein" evidence="12">
    <location>
        <begin position="30"/>
        <end position="1100"/>
    </location>
</feature>
<dbReference type="FunFam" id="2.130.10.10:FF:000194">
    <property type="entry name" value="Macrophage-stimulating 1 receptor a"/>
    <property type="match status" value="1"/>
</dbReference>
<dbReference type="InterPro" id="IPR002909">
    <property type="entry name" value="IPT_dom"/>
</dbReference>
<dbReference type="Gene3D" id="2.60.40.10">
    <property type="entry name" value="Immunoglobulins"/>
    <property type="match status" value="1"/>
</dbReference>
<dbReference type="GO" id="GO:0002116">
    <property type="term" value="C:semaphorin receptor complex"/>
    <property type="evidence" value="ECO:0007669"/>
    <property type="project" value="TreeGrafter"/>
</dbReference>
<evidence type="ECO:0000256" key="1">
    <source>
        <dbReference type="ARBA" id="ARBA00004167"/>
    </source>
</evidence>
<dbReference type="Pfam" id="PF01403">
    <property type="entry name" value="Sema"/>
    <property type="match status" value="1"/>
</dbReference>
<evidence type="ECO:0000259" key="13">
    <source>
        <dbReference type="PROSITE" id="PS51004"/>
    </source>
</evidence>
<evidence type="ECO:0000256" key="2">
    <source>
        <dbReference type="ARBA" id="ARBA00010297"/>
    </source>
</evidence>
<keyword evidence="15" id="KW-1185">Reference proteome</keyword>
<dbReference type="SUPFAM" id="SSF103575">
    <property type="entry name" value="Plexin repeat"/>
    <property type="match status" value="1"/>
</dbReference>
<dbReference type="AlphaFoldDB" id="A0A8D0KQE6"/>
<feature type="compositionally biased region" description="Pro residues" evidence="11">
    <location>
        <begin position="865"/>
        <end position="879"/>
    </location>
</feature>
<evidence type="ECO:0000256" key="12">
    <source>
        <dbReference type="SAM" id="SignalP"/>
    </source>
</evidence>
<dbReference type="GO" id="GO:0030334">
    <property type="term" value="P:regulation of cell migration"/>
    <property type="evidence" value="ECO:0007669"/>
    <property type="project" value="TreeGrafter"/>
</dbReference>
<feature type="domain" description="Sema" evidence="13">
    <location>
        <begin position="35"/>
        <end position="532"/>
    </location>
</feature>
<evidence type="ECO:0000256" key="3">
    <source>
        <dbReference type="ARBA" id="ARBA00022692"/>
    </source>
</evidence>
<dbReference type="Ensembl" id="ENSSOCT00000001097.1">
    <property type="protein sequence ID" value="ENSSOCP00000001070.1"/>
    <property type="gene ID" value="ENSSOCG00000000826.1"/>
</dbReference>